<reference evidence="7 8" key="1">
    <citation type="submission" date="2022-03" db="EMBL/GenBank/DDBJ databases">
        <title>Genome data of Colletotrichum spp.</title>
        <authorList>
            <person name="Utami Y.D."/>
            <person name="Hiruma K."/>
        </authorList>
    </citation>
    <scope>NUCLEOTIDE SEQUENCE [LARGE SCALE GENOMIC DNA]</scope>
    <source>
        <strain evidence="7 8">MAFF 239500</strain>
    </source>
</reference>
<dbReference type="EMBL" id="BQXU01000014">
    <property type="protein sequence ID" value="GKT45884.1"/>
    <property type="molecule type" value="Genomic_DNA"/>
</dbReference>
<dbReference type="GO" id="GO:0043546">
    <property type="term" value="F:molybdopterin cofactor binding"/>
    <property type="evidence" value="ECO:0007669"/>
    <property type="project" value="TreeGrafter"/>
</dbReference>
<dbReference type="GO" id="GO:0005739">
    <property type="term" value="C:mitochondrion"/>
    <property type="evidence" value="ECO:0007669"/>
    <property type="project" value="TreeGrafter"/>
</dbReference>
<keyword evidence="3" id="KW-0479">Metal-binding</keyword>
<dbReference type="PANTHER" id="PTHR19372:SF7">
    <property type="entry name" value="SULFITE OXIDASE, MITOCHONDRIAL"/>
    <property type="match status" value="1"/>
</dbReference>
<dbReference type="SUPFAM" id="SSF81296">
    <property type="entry name" value="E set domains"/>
    <property type="match status" value="1"/>
</dbReference>
<dbReference type="GO" id="GO:0008482">
    <property type="term" value="F:sulfite oxidase activity"/>
    <property type="evidence" value="ECO:0007669"/>
    <property type="project" value="TreeGrafter"/>
</dbReference>
<dbReference type="PANTHER" id="PTHR19372">
    <property type="entry name" value="SULFITE REDUCTASE"/>
    <property type="match status" value="1"/>
</dbReference>
<dbReference type="Pfam" id="PF03404">
    <property type="entry name" value="Mo-co_dimer"/>
    <property type="match status" value="1"/>
</dbReference>
<organism evidence="7 8">
    <name type="scientific">Colletotrichum spaethianum</name>
    <dbReference type="NCBI Taxonomy" id="700344"/>
    <lineage>
        <taxon>Eukaryota</taxon>
        <taxon>Fungi</taxon>
        <taxon>Dikarya</taxon>
        <taxon>Ascomycota</taxon>
        <taxon>Pezizomycotina</taxon>
        <taxon>Sordariomycetes</taxon>
        <taxon>Hypocreomycetidae</taxon>
        <taxon>Glomerellales</taxon>
        <taxon>Glomerellaceae</taxon>
        <taxon>Colletotrichum</taxon>
        <taxon>Colletotrichum spaethianum species complex</taxon>
    </lineage>
</organism>
<dbReference type="SUPFAM" id="SSF56524">
    <property type="entry name" value="Oxidoreductase molybdopterin-binding domain"/>
    <property type="match status" value="1"/>
</dbReference>
<sequence>MSRDTDNLCLLYAPTEGKEREACHAIDPVGFYIRHPPEPHLLNAFITPDDRLFHTIHMGAAVVDSTKWIMVVDGLVARPFSLSLGQLKQLPRKSVTAFHECYGSPLSPPINAVWRIGNVTWTGVPLMDLLALAQPLREAAYVWSDGLDHGTFGGVTAERYQKDLPMAKALSPEVLVAYEMNGDPLSKERGGPVRLVVPGWFGTNMTKWLCRLSLQNRRAEGPYTTKFYNEIDPMDPDGKRIRPVWEVEVNSVITRPEPGAVVANNALQVEGWAWCNENVTKVLVSADAGASWSEAKLRSRVDFEWQRWNVILDLVPGEHKLIASAISESGHRQPISGRRNHAHSIPITVLGASSK</sequence>
<evidence type="ECO:0000256" key="3">
    <source>
        <dbReference type="ARBA" id="ARBA00022723"/>
    </source>
</evidence>
<keyword evidence="4" id="KW-0560">Oxidoreductase</keyword>
<dbReference type="InterPro" id="IPR000572">
    <property type="entry name" value="OxRdtase_Mopterin-bd_dom"/>
</dbReference>
<feature type="domain" description="Moybdenum cofactor oxidoreductase dimerisation" evidence="6">
    <location>
        <begin position="244"/>
        <end position="334"/>
    </location>
</feature>
<keyword evidence="2" id="KW-0500">Molybdenum</keyword>
<proteinExistence type="predicted"/>
<dbReference type="InterPro" id="IPR005066">
    <property type="entry name" value="MoCF_OxRdtse_dimer"/>
</dbReference>
<evidence type="ECO:0000256" key="2">
    <source>
        <dbReference type="ARBA" id="ARBA00022505"/>
    </source>
</evidence>
<accession>A0AA37LGD5</accession>
<gene>
    <name evidence="7" type="ORF">ColSpa_06065</name>
</gene>
<keyword evidence="8" id="KW-1185">Reference proteome</keyword>
<dbReference type="InterPro" id="IPR014756">
    <property type="entry name" value="Ig_E-set"/>
</dbReference>
<evidence type="ECO:0000256" key="4">
    <source>
        <dbReference type="ARBA" id="ARBA00023002"/>
    </source>
</evidence>
<evidence type="ECO:0000259" key="5">
    <source>
        <dbReference type="Pfam" id="PF00174"/>
    </source>
</evidence>
<name>A0AA37LGD5_9PEZI</name>
<dbReference type="RefSeq" id="XP_049128234.1">
    <property type="nucleotide sequence ID" value="XM_049272277.1"/>
</dbReference>
<dbReference type="AlphaFoldDB" id="A0AA37LGD5"/>
<feature type="domain" description="Oxidoreductase molybdopterin-binding" evidence="5">
    <location>
        <begin position="58"/>
        <end position="222"/>
    </location>
</feature>
<evidence type="ECO:0000313" key="8">
    <source>
        <dbReference type="Proteomes" id="UP001055115"/>
    </source>
</evidence>
<dbReference type="InterPro" id="IPR008335">
    <property type="entry name" value="Mopterin_OxRdtase_euk"/>
</dbReference>
<dbReference type="GO" id="GO:0030151">
    <property type="term" value="F:molybdenum ion binding"/>
    <property type="evidence" value="ECO:0007669"/>
    <property type="project" value="InterPro"/>
</dbReference>
<dbReference type="GO" id="GO:0020037">
    <property type="term" value="F:heme binding"/>
    <property type="evidence" value="ECO:0007669"/>
    <property type="project" value="TreeGrafter"/>
</dbReference>
<dbReference type="Pfam" id="PF00174">
    <property type="entry name" value="Oxidored_molyb"/>
    <property type="match status" value="1"/>
</dbReference>
<evidence type="ECO:0000313" key="7">
    <source>
        <dbReference type="EMBL" id="GKT45884.1"/>
    </source>
</evidence>
<comment type="cofactor">
    <cofactor evidence="1">
        <name>Mo-molybdopterin</name>
        <dbReference type="ChEBI" id="CHEBI:71302"/>
    </cofactor>
</comment>
<evidence type="ECO:0000259" key="6">
    <source>
        <dbReference type="Pfam" id="PF03404"/>
    </source>
</evidence>
<evidence type="ECO:0000256" key="1">
    <source>
        <dbReference type="ARBA" id="ARBA00001924"/>
    </source>
</evidence>
<comment type="caution">
    <text evidence="7">The sequence shown here is derived from an EMBL/GenBank/DDBJ whole genome shotgun (WGS) entry which is preliminary data.</text>
</comment>
<protein>
    <submittedName>
        <fullName evidence="7">Sulfite reductase [NADPH] flavoprotein alpha-component</fullName>
    </submittedName>
</protein>
<dbReference type="GO" id="GO:0006790">
    <property type="term" value="P:sulfur compound metabolic process"/>
    <property type="evidence" value="ECO:0007669"/>
    <property type="project" value="TreeGrafter"/>
</dbReference>
<dbReference type="Gene3D" id="3.90.420.10">
    <property type="entry name" value="Oxidoreductase, molybdopterin-binding domain"/>
    <property type="match status" value="1"/>
</dbReference>
<dbReference type="Proteomes" id="UP001055115">
    <property type="component" value="Unassembled WGS sequence"/>
</dbReference>
<dbReference type="Gene3D" id="2.60.40.650">
    <property type="match status" value="1"/>
</dbReference>
<dbReference type="InterPro" id="IPR036374">
    <property type="entry name" value="OxRdtase_Mopterin-bd_sf"/>
</dbReference>
<dbReference type="PRINTS" id="PR00407">
    <property type="entry name" value="EUMOPTERIN"/>
</dbReference>
<dbReference type="GeneID" id="73326867"/>